<dbReference type="EMBL" id="GBBK01005517">
    <property type="protein sequence ID" value="JAC18965.1"/>
    <property type="molecule type" value="mRNA"/>
</dbReference>
<keyword evidence="1" id="KW-0812">Transmembrane</keyword>
<organism evidence="2">
    <name type="scientific">Amblyomma cajennense</name>
    <name type="common">Cayenne tick</name>
    <name type="synonym">Acarus cajennensis</name>
    <dbReference type="NCBI Taxonomy" id="34607"/>
    <lineage>
        <taxon>Eukaryota</taxon>
        <taxon>Metazoa</taxon>
        <taxon>Ecdysozoa</taxon>
        <taxon>Arthropoda</taxon>
        <taxon>Chelicerata</taxon>
        <taxon>Arachnida</taxon>
        <taxon>Acari</taxon>
        <taxon>Parasitiformes</taxon>
        <taxon>Ixodida</taxon>
        <taxon>Ixodoidea</taxon>
        <taxon>Ixodidae</taxon>
        <taxon>Amblyomminae</taxon>
        <taxon>Amblyomma</taxon>
    </lineage>
</organism>
<proteinExistence type="evidence at transcript level"/>
<protein>
    <submittedName>
        <fullName evidence="2">Putative secreted protein</fullName>
    </submittedName>
</protein>
<dbReference type="AlphaFoldDB" id="A0A023FCH0"/>
<evidence type="ECO:0000256" key="1">
    <source>
        <dbReference type="SAM" id="Phobius"/>
    </source>
</evidence>
<accession>A0A023FCH0</accession>
<keyword evidence="1" id="KW-1133">Transmembrane helix</keyword>
<feature type="transmembrane region" description="Helical" evidence="1">
    <location>
        <begin position="6"/>
        <end position="24"/>
    </location>
</feature>
<keyword evidence="1" id="KW-0472">Membrane</keyword>
<sequence>MFLVQWGYALASIFLLVFLWFCIGRTKPGAFPGKCLTASCHMLLSSGTSFARSTVLNSERFLTFAKTNTTRHIHKLCIWLFNLATLSFGQVHKFQPMVMQNQGKKAKNERCC</sequence>
<reference evidence="2" key="1">
    <citation type="submission" date="2014-03" db="EMBL/GenBank/DDBJ databases">
        <title>The sialotranscriptome of Amblyomma triste, Amblyomma parvum and Amblyomma cajennense ticks, uncovered by 454-based RNA-seq.</title>
        <authorList>
            <person name="Garcia G.R."/>
            <person name="Gardinassi L.G."/>
            <person name="Ribeiro J.M."/>
            <person name="Anatriello E."/>
            <person name="Ferreira B.R."/>
            <person name="Moreira H.N."/>
            <person name="Mafra C."/>
            <person name="Olegario M.M."/>
            <person name="Szabo P.J."/>
            <person name="Miranda-Santos I.K."/>
            <person name="Maruyama S.R."/>
        </authorList>
    </citation>
    <scope>NUCLEOTIDE SEQUENCE</scope>
    <source>
        <strain evidence="2">Uberlandia</strain>
        <tissue evidence="2">Salivary glands</tissue>
    </source>
</reference>
<evidence type="ECO:0000313" key="2">
    <source>
        <dbReference type="EMBL" id="JAC18965.1"/>
    </source>
</evidence>
<name>A0A023FCH0_AMBCJ</name>